<dbReference type="EMBL" id="LAJG01000035">
    <property type="protein sequence ID" value="KKB76937.1"/>
    <property type="molecule type" value="Genomic_DNA"/>
</dbReference>
<evidence type="ECO:0000313" key="3">
    <source>
        <dbReference type="Proteomes" id="UP000033514"/>
    </source>
</evidence>
<feature type="compositionally biased region" description="Polar residues" evidence="1">
    <location>
        <begin position="426"/>
        <end position="439"/>
    </location>
</feature>
<dbReference type="SUPFAM" id="SSF56935">
    <property type="entry name" value="Porins"/>
    <property type="match status" value="1"/>
</dbReference>
<dbReference type="InterPro" id="IPR023614">
    <property type="entry name" value="Porin_dom_sf"/>
</dbReference>
<name>A0A0F5L5M1_9HYPH</name>
<feature type="region of interest" description="Disordered" evidence="1">
    <location>
        <begin position="426"/>
        <end position="445"/>
    </location>
</feature>
<evidence type="ECO:0008006" key="4">
    <source>
        <dbReference type="Google" id="ProtNLM"/>
    </source>
</evidence>
<comment type="caution">
    <text evidence="2">The sequence shown here is derived from an EMBL/GenBank/DDBJ whole genome shotgun (WGS) entry which is preliminary data.</text>
</comment>
<dbReference type="STRING" id="361041.VW35_16265"/>
<gene>
    <name evidence="2" type="ORF">VW35_16265</name>
</gene>
<dbReference type="Proteomes" id="UP000033514">
    <property type="component" value="Unassembled WGS sequence"/>
</dbReference>
<feature type="region of interest" description="Disordered" evidence="1">
    <location>
        <begin position="1"/>
        <end position="51"/>
    </location>
</feature>
<dbReference type="Gene3D" id="2.40.160.10">
    <property type="entry name" value="Porin"/>
    <property type="match status" value="1"/>
</dbReference>
<dbReference type="PATRIC" id="fig|361041.3.peg.2651"/>
<dbReference type="Pfam" id="PF10082">
    <property type="entry name" value="BBP2_2"/>
    <property type="match status" value="1"/>
</dbReference>
<dbReference type="AlphaFoldDB" id="A0A0F5L5M1"/>
<reference evidence="2 3" key="1">
    <citation type="submission" date="2015-03" db="EMBL/GenBank/DDBJ databases">
        <authorList>
            <person name="Hassan Y.I."/>
            <person name="Lepp D."/>
            <person name="Zhou T."/>
        </authorList>
    </citation>
    <scope>NUCLEOTIDE SEQUENCE [LARGE SCALE GENOMIC DNA]</scope>
    <source>
        <strain evidence="2 3">GH2-10</strain>
    </source>
</reference>
<evidence type="ECO:0000256" key="1">
    <source>
        <dbReference type="SAM" id="MobiDB-lite"/>
    </source>
</evidence>
<accession>A0A0F5L5M1</accession>
<dbReference type="InterPro" id="IPR018759">
    <property type="entry name" value="BBP2_2"/>
</dbReference>
<protein>
    <recommendedName>
        <fullName evidence="4">Outer membrane protein beta-barrel domain-containing protein</fullName>
    </recommendedName>
</protein>
<organism evidence="2 3">
    <name type="scientific">Devosia soli</name>
    <dbReference type="NCBI Taxonomy" id="361041"/>
    <lineage>
        <taxon>Bacteria</taxon>
        <taxon>Pseudomonadati</taxon>
        <taxon>Pseudomonadota</taxon>
        <taxon>Alphaproteobacteria</taxon>
        <taxon>Hyphomicrobiales</taxon>
        <taxon>Devosiaceae</taxon>
        <taxon>Devosia</taxon>
    </lineage>
</organism>
<keyword evidence="3" id="KW-1185">Reference proteome</keyword>
<feature type="compositionally biased region" description="Low complexity" evidence="1">
    <location>
        <begin position="17"/>
        <end position="36"/>
    </location>
</feature>
<evidence type="ECO:0000313" key="2">
    <source>
        <dbReference type="EMBL" id="KKB76937.1"/>
    </source>
</evidence>
<proteinExistence type="predicted"/>
<sequence length="445" mass="46452">MASAALPGHAAPRLLNTDPATSDSTAATDETTTGSTQPLRPTYPGTHGVDPDLVLKNDRLRSGVYPAQPVPPEFAVSPESASDTVPLDWSVGLRGTYQNSNGEGSFVARLTPSFTYTHQGSITDLVVTGGAEIAKSANGGGDMPTVTSANIGFSASTPINPETSLKAEGNLSLSQDLPGTPGLSPFVTTPPQVYSGNLDVGLDRQFGRFNLGVGAGIKRVVYGPTARTDTGLTDNSEQNYWAGSANLRLGYPITPILEVFGEGAVERDIFDTATASLGVYPNATNRTLRTGIAADWNDVWSASASVGVGQRVFDATQLGEITAQLYSAEVTYRPDPTIQLTAGLETELTPPGADSAGTARLQHTAFANAQYTVNTWLQLRASAEWSNAELVGTATTEKRLGLGAGADYTLGANTSLNADYGYGNSDTSSGNTQTHQVSLGITLKR</sequence>